<evidence type="ECO:0000259" key="1">
    <source>
        <dbReference type="Pfam" id="PF20815"/>
    </source>
</evidence>
<proteinExistence type="predicted"/>
<gene>
    <name evidence="2" type="ORF">HYN04_07570</name>
</gene>
<dbReference type="AlphaFoldDB" id="A0A2Z3I1I0"/>
<dbReference type="Proteomes" id="UP000247763">
    <property type="component" value="Chromosome"/>
</dbReference>
<keyword evidence="3" id="KW-1185">Reference proteome</keyword>
<reference evidence="3" key="1">
    <citation type="submission" date="2018-05" db="EMBL/GenBank/DDBJ databases">
        <title>Genome sequencing of Phenylobacterium sp. HYN0004.</title>
        <authorList>
            <person name="Yi H."/>
            <person name="Baek C."/>
        </authorList>
    </citation>
    <scope>NUCLEOTIDE SEQUENCE [LARGE SCALE GENOMIC DNA]</scope>
    <source>
        <strain evidence="3">HYN0004</strain>
    </source>
</reference>
<evidence type="ECO:0000313" key="3">
    <source>
        <dbReference type="Proteomes" id="UP000247763"/>
    </source>
</evidence>
<dbReference type="EMBL" id="CP029479">
    <property type="protein sequence ID" value="AWM77628.1"/>
    <property type="molecule type" value="Genomic_DNA"/>
</dbReference>
<dbReference type="OrthoDB" id="7593365at2"/>
<sequence>MEPGALLRPAYLFSRDEVLGSDCPVPRDRGVYAWWFREPPPQVLTSGCLVMDGLTLLYIGISPKNETSRQTLRSRLRYHFSGNAEGSTLRLSLGVLLEDLSGFPLRRVGSGRRMTLTHLGEQWLDRWLQENARVSWVTDRLPWALEKELLERVPVPLNLQGNEHHPFFEVLSERRRLAKTAARLSAIAAEGNQSRS</sequence>
<dbReference type="KEGG" id="phb:HYN04_07570"/>
<organism evidence="2 3">
    <name type="scientific">Phenylobacterium parvum</name>
    <dbReference type="NCBI Taxonomy" id="2201350"/>
    <lineage>
        <taxon>Bacteria</taxon>
        <taxon>Pseudomonadati</taxon>
        <taxon>Pseudomonadota</taxon>
        <taxon>Alphaproteobacteria</taxon>
        <taxon>Caulobacterales</taxon>
        <taxon>Caulobacteraceae</taxon>
        <taxon>Phenylobacterium</taxon>
    </lineage>
</organism>
<dbReference type="Pfam" id="PF20815">
    <property type="entry name" value="GIY_YIG_2"/>
    <property type="match status" value="1"/>
</dbReference>
<dbReference type="InterPro" id="IPR049311">
    <property type="entry name" value="GIY_YIG_cat"/>
</dbReference>
<feature type="domain" description="GIY-YIG catalytic" evidence="1">
    <location>
        <begin position="30"/>
        <end position="175"/>
    </location>
</feature>
<evidence type="ECO:0000313" key="2">
    <source>
        <dbReference type="EMBL" id="AWM77628.1"/>
    </source>
</evidence>
<protein>
    <recommendedName>
        <fullName evidence="1">GIY-YIG catalytic domain-containing protein</fullName>
    </recommendedName>
</protein>
<accession>A0A2Z3I1I0</accession>
<name>A0A2Z3I1I0_9CAUL</name>